<evidence type="ECO:0008006" key="13">
    <source>
        <dbReference type="Google" id="ProtNLM"/>
    </source>
</evidence>
<feature type="signal peptide" evidence="7">
    <location>
        <begin position="1"/>
        <end position="19"/>
    </location>
</feature>
<keyword evidence="4 5" id="KW-0720">Serine protease</keyword>
<dbReference type="PANTHER" id="PTHR43806:SF13">
    <property type="entry name" value="SUBTILASE-TYPE PROTEINASE RRT12"/>
    <property type="match status" value="1"/>
</dbReference>
<reference evidence="11 12" key="1">
    <citation type="journal article" date="2004" name="Nature">
        <title>Genome evolution in yeasts.</title>
        <authorList>
            <consortium name="Genolevures"/>
            <person name="Dujon B."/>
            <person name="Sherman D."/>
            <person name="Fischer G."/>
            <person name="Durrens P."/>
            <person name="Casaregola S."/>
            <person name="Lafontaine I."/>
            <person name="de Montigny J."/>
            <person name="Marck C."/>
            <person name="Neuveglise C."/>
            <person name="Talla E."/>
            <person name="Goffard N."/>
            <person name="Frangeul L."/>
            <person name="Aigle M."/>
            <person name="Anthouard V."/>
            <person name="Babour A."/>
            <person name="Barbe V."/>
            <person name="Barnay S."/>
            <person name="Blanchin S."/>
            <person name="Beckerich J.M."/>
            <person name="Beyne E."/>
            <person name="Bleykasten C."/>
            <person name="Boisrame A."/>
            <person name="Boyer J."/>
            <person name="Cattolico L."/>
            <person name="Confanioleri F."/>
            <person name="de Daruvar A."/>
            <person name="Despons L."/>
            <person name="Fabre E."/>
            <person name="Fairhead C."/>
            <person name="Ferry-Dumazet H."/>
            <person name="Groppi A."/>
            <person name="Hantraye F."/>
            <person name="Hennequin C."/>
            <person name="Jauniaux N."/>
            <person name="Joyet P."/>
            <person name="Kachouri R."/>
            <person name="Kerrest A."/>
            <person name="Koszul R."/>
            <person name="Lemaire M."/>
            <person name="Lesur I."/>
            <person name="Ma L."/>
            <person name="Muller H."/>
            <person name="Nicaud J.M."/>
            <person name="Nikolski M."/>
            <person name="Oztas S."/>
            <person name="Ozier-Kalogeropoulos O."/>
            <person name="Pellenz S."/>
            <person name="Potier S."/>
            <person name="Richard G.F."/>
            <person name="Straub M.L."/>
            <person name="Suleau A."/>
            <person name="Swennene D."/>
            <person name="Tekaia F."/>
            <person name="Wesolowski-Louvel M."/>
            <person name="Westhof E."/>
            <person name="Wirth B."/>
            <person name="Zeniou-Meyer M."/>
            <person name="Zivanovic I."/>
            <person name="Bolotin-Fukuhara M."/>
            <person name="Thierry A."/>
            <person name="Bouchier C."/>
            <person name="Caudron B."/>
            <person name="Scarpelli C."/>
            <person name="Gaillardin C."/>
            <person name="Weissenbach J."/>
            <person name="Wincker P."/>
            <person name="Souciet J.L."/>
        </authorList>
    </citation>
    <scope>NUCLEOTIDE SEQUENCE [LARGE SCALE GENOMIC DNA]</scope>
    <source>
        <strain evidence="12">ATCC 2001 / BCRC 20586 / JCM 3761 / NBRC 0622 / NRRL Y-65 / CBS 138</strain>
    </source>
</reference>
<dbReference type="Proteomes" id="UP000002428">
    <property type="component" value="Chromosome L"/>
</dbReference>
<dbReference type="RefSeq" id="XP_449346.1">
    <property type="nucleotide sequence ID" value="XM_449346.1"/>
</dbReference>
<evidence type="ECO:0000256" key="3">
    <source>
        <dbReference type="ARBA" id="ARBA00022801"/>
    </source>
</evidence>
<evidence type="ECO:0000256" key="6">
    <source>
        <dbReference type="SAM" id="MobiDB-lite"/>
    </source>
</evidence>
<feature type="chain" id="PRO_5004273429" description="Cerevisin" evidence="7">
    <location>
        <begin position="20"/>
        <end position="579"/>
    </location>
</feature>
<dbReference type="AlphaFoldDB" id="Q6FK98"/>
<dbReference type="OMA" id="YDAPHDG"/>
<evidence type="ECO:0000256" key="5">
    <source>
        <dbReference type="PROSITE-ProRule" id="PRU01240"/>
    </source>
</evidence>
<feature type="region of interest" description="Disordered" evidence="6">
    <location>
        <begin position="490"/>
        <end position="558"/>
    </location>
</feature>
<dbReference type="InParanoid" id="Q6FK98"/>
<dbReference type="InterPro" id="IPR050131">
    <property type="entry name" value="Peptidase_S8_subtilisin-like"/>
</dbReference>
<dbReference type="HOGENOM" id="CLU_011263_1_4_1"/>
<dbReference type="eggNOG" id="KOG1153">
    <property type="taxonomic scope" value="Eukaryota"/>
</dbReference>
<dbReference type="CGD" id="CAL0135618">
    <property type="gene designation" value="CAGL0L13266g"/>
</dbReference>
<dbReference type="KEGG" id="cgr:2890596"/>
<dbReference type="GO" id="GO:0004252">
    <property type="term" value="F:serine-type endopeptidase activity"/>
    <property type="evidence" value="ECO:0007669"/>
    <property type="project" value="UniProtKB-UniRule"/>
</dbReference>
<proteinExistence type="inferred from homology"/>
<keyword evidence="12" id="KW-1185">Reference proteome</keyword>
<evidence type="ECO:0000259" key="9">
    <source>
        <dbReference type="Pfam" id="PF05922"/>
    </source>
</evidence>
<evidence type="ECO:0000313" key="10">
    <source>
        <dbReference type="CGD" id="CAL0135618"/>
    </source>
</evidence>
<sequence>MRLSNIITLVIGIISLSNAIVLPDINTLEQTSESQEYDNFFKQSKRPGNVKAPLVAPLGENDEIQNNIVPYRYIVMFKNFAYTNEIKLHIQTVAKLQLRGSISLAPNDPFFHHTRDKEFSTEELGGVLYTFDIGSGFNGYVGYFTDEVVEFIRKQSIVDYVEMDSILTIDDKETDSNSHWHLARISHRPKLGLSNFNEYKFDPNGGQNIDAYILDTGVYQTHAYYIERTIRGIVITPNEDERDMNGHGTEMAGLVGGREVGVARKATLIDVKVLNWQGRGTVSNIIKGLSFVNHHHPQRIEKNGVLGAVVLFSISGAKSRSLNTAFDKMVSSGIHVVVGAGTKGINACNSSPASSSKPITVAGMSITDEPIDRGNWGSCVDIYGPGDRVRTTYPNLERNQFTNEISVTGSSAAAAQVAGLLAYFASLQPGLGTPDVIPLTPEELKERLIDFGTKGKLTNLERMSPNIIAFNGAGGNLDSFFNDGSEIVPTATKNVDPSDVPTETASPTGINTPVPPLPVDPENPEEPSNPEDPENPNDPTNPDDPADPPVDTPPRKLLYREKQQYFVNLKNFVDRVNRF</sequence>
<dbReference type="GO" id="GO:0006508">
    <property type="term" value="P:proteolysis"/>
    <property type="evidence" value="ECO:0007669"/>
    <property type="project" value="UniProtKB-KW"/>
</dbReference>
<gene>
    <name evidence="10 11" type="ordered locus">CAGL0L13266g</name>
</gene>
<dbReference type="Gene3D" id="3.30.70.80">
    <property type="entry name" value="Peptidase S8 propeptide/proteinase inhibitor I9"/>
    <property type="match status" value="1"/>
</dbReference>
<keyword evidence="3 5" id="KW-0378">Hydrolase</keyword>
<evidence type="ECO:0000313" key="11">
    <source>
        <dbReference type="EMBL" id="CAG62320.1"/>
    </source>
</evidence>
<dbReference type="FunFam" id="3.40.50.200:FF:000007">
    <property type="entry name" value="Subtilisin-like serine protease"/>
    <property type="match status" value="1"/>
</dbReference>
<dbReference type="SUPFAM" id="SSF54897">
    <property type="entry name" value="Protease propeptides/inhibitors"/>
    <property type="match status" value="1"/>
</dbReference>
<dbReference type="GO" id="GO:0030435">
    <property type="term" value="P:sporulation resulting in formation of a cellular spore"/>
    <property type="evidence" value="ECO:0007669"/>
    <property type="project" value="UniProtKB-ARBA"/>
</dbReference>
<evidence type="ECO:0000256" key="4">
    <source>
        <dbReference type="ARBA" id="ARBA00022825"/>
    </source>
</evidence>
<comment type="similarity">
    <text evidence="1 5">Belongs to the peptidase S8 family.</text>
</comment>
<evidence type="ECO:0000313" key="12">
    <source>
        <dbReference type="Proteomes" id="UP000002428"/>
    </source>
</evidence>
<dbReference type="PROSITE" id="PS51892">
    <property type="entry name" value="SUBTILASE"/>
    <property type="match status" value="1"/>
</dbReference>
<dbReference type="Pfam" id="PF00082">
    <property type="entry name" value="Peptidase_S8"/>
    <property type="match status" value="1"/>
</dbReference>
<keyword evidence="7" id="KW-0732">Signal</keyword>
<feature type="domain" description="Inhibitor I9" evidence="9">
    <location>
        <begin position="72"/>
        <end position="169"/>
    </location>
</feature>
<name>Q6FK98_CANGA</name>
<feature type="domain" description="Peptidase S8/S53" evidence="8">
    <location>
        <begin position="213"/>
        <end position="450"/>
    </location>
</feature>
<protein>
    <recommendedName>
        <fullName evidence="13">Cerevisin</fullName>
    </recommendedName>
</protein>
<feature type="compositionally biased region" description="Polar residues" evidence="6">
    <location>
        <begin position="491"/>
        <end position="511"/>
    </location>
</feature>
<evidence type="ECO:0000259" key="8">
    <source>
        <dbReference type="Pfam" id="PF00082"/>
    </source>
</evidence>
<feature type="active site" description="Charge relay system" evidence="5">
    <location>
        <position position="411"/>
    </location>
</feature>
<dbReference type="InterPro" id="IPR000209">
    <property type="entry name" value="Peptidase_S8/S53_dom"/>
</dbReference>
<dbReference type="SUPFAM" id="SSF52743">
    <property type="entry name" value="Subtilisin-like"/>
    <property type="match status" value="1"/>
</dbReference>
<keyword evidence="2 5" id="KW-0645">Protease</keyword>
<feature type="active site" description="Charge relay system" evidence="5">
    <location>
        <position position="215"/>
    </location>
</feature>
<dbReference type="STRING" id="284593.Q6FK98"/>
<dbReference type="Pfam" id="PF05922">
    <property type="entry name" value="Inhibitor_I9"/>
    <property type="match status" value="1"/>
</dbReference>
<evidence type="ECO:0000256" key="1">
    <source>
        <dbReference type="ARBA" id="ARBA00011073"/>
    </source>
</evidence>
<evidence type="ECO:0000256" key="7">
    <source>
        <dbReference type="SAM" id="SignalP"/>
    </source>
</evidence>
<dbReference type="VEuPathDB" id="FungiDB:CAGL0L13266g"/>
<feature type="compositionally biased region" description="Acidic residues" evidence="6">
    <location>
        <begin position="522"/>
        <end position="535"/>
    </location>
</feature>
<dbReference type="InterPro" id="IPR015500">
    <property type="entry name" value="Peptidase_S8_subtilisin-rel"/>
</dbReference>
<accession>Q6FK98</accession>
<dbReference type="EMBL" id="CR380958">
    <property type="protein sequence ID" value="CAG62320.1"/>
    <property type="molecule type" value="Genomic_DNA"/>
</dbReference>
<dbReference type="MEROPS" id="S08.052"/>
<dbReference type="InterPro" id="IPR037045">
    <property type="entry name" value="S8pro/Inhibitor_I9_sf"/>
</dbReference>
<dbReference type="PANTHER" id="PTHR43806">
    <property type="entry name" value="PEPTIDASE S8"/>
    <property type="match status" value="1"/>
</dbReference>
<organism evidence="11 12">
    <name type="scientific">Candida glabrata (strain ATCC 2001 / BCRC 20586 / JCM 3761 / NBRC 0622 / NRRL Y-65 / CBS 138)</name>
    <name type="common">Yeast</name>
    <name type="synonym">Nakaseomyces glabratus</name>
    <dbReference type="NCBI Taxonomy" id="284593"/>
    <lineage>
        <taxon>Eukaryota</taxon>
        <taxon>Fungi</taxon>
        <taxon>Dikarya</taxon>
        <taxon>Ascomycota</taxon>
        <taxon>Saccharomycotina</taxon>
        <taxon>Saccharomycetes</taxon>
        <taxon>Saccharomycetales</taxon>
        <taxon>Saccharomycetaceae</taxon>
        <taxon>Nakaseomyces</taxon>
    </lineage>
</organism>
<dbReference type="PRINTS" id="PR00723">
    <property type="entry name" value="SUBTILISIN"/>
</dbReference>
<dbReference type="InterPro" id="IPR034193">
    <property type="entry name" value="PCSK9_ProteinaseK-like"/>
</dbReference>
<dbReference type="InterPro" id="IPR010259">
    <property type="entry name" value="S8pro/Inhibitor_I9"/>
</dbReference>
<evidence type="ECO:0000256" key="2">
    <source>
        <dbReference type="ARBA" id="ARBA00022670"/>
    </source>
</evidence>
<dbReference type="Gene3D" id="3.40.50.200">
    <property type="entry name" value="Peptidase S8/S53 domain"/>
    <property type="match status" value="1"/>
</dbReference>
<dbReference type="InterPro" id="IPR036852">
    <property type="entry name" value="Peptidase_S8/S53_dom_sf"/>
</dbReference>
<dbReference type="CDD" id="cd04077">
    <property type="entry name" value="Peptidases_S8_PCSK9_ProteinaseK_like"/>
    <property type="match status" value="1"/>
</dbReference>
<feature type="active site" description="Charge relay system" evidence="5">
    <location>
        <position position="247"/>
    </location>
</feature>